<reference evidence="9 10" key="1">
    <citation type="submission" date="2015-04" db="EMBL/GenBank/DDBJ databases">
        <title>Complete Sequence for the Genome of the Thioalkalivibrio versutus D301.</title>
        <authorList>
            <person name="Mu T."/>
            <person name="Zhou J."/>
            <person name="Xu X."/>
        </authorList>
    </citation>
    <scope>NUCLEOTIDE SEQUENCE [LARGE SCALE GENOMIC DNA]</scope>
    <source>
        <strain evidence="9 10">D301</strain>
    </source>
</reference>
<feature type="binding site" evidence="8">
    <location>
        <begin position="6"/>
        <end position="11"/>
    </location>
    <ligand>
        <name>ATP</name>
        <dbReference type="ChEBI" id="CHEBI:30616"/>
    </ligand>
</feature>
<comment type="domain">
    <text evidence="8">The N-terminal region contains the highly conserved SGGXDS motif, predicted to be a P-loop motif involved in ATP binding.</text>
</comment>
<dbReference type="InterPro" id="IPR014729">
    <property type="entry name" value="Rossmann-like_a/b/a_fold"/>
</dbReference>
<dbReference type="KEGG" id="tvr:TVD_07190"/>
<organism evidence="9 10">
    <name type="scientific">Thioalkalivibrio versutus</name>
    <dbReference type="NCBI Taxonomy" id="106634"/>
    <lineage>
        <taxon>Bacteria</taxon>
        <taxon>Pseudomonadati</taxon>
        <taxon>Pseudomonadota</taxon>
        <taxon>Gammaproteobacteria</taxon>
        <taxon>Chromatiales</taxon>
        <taxon>Ectothiorhodospiraceae</taxon>
        <taxon>Thioalkalivibrio</taxon>
    </lineage>
</organism>
<name>A0A0G3G1V6_9GAMM</name>
<dbReference type="SUPFAM" id="SSF52402">
    <property type="entry name" value="Adenine nucleotide alpha hydrolases-like"/>
    <property type="match status" value="1"/>
</dbReference>
<dbReference type="Pfam" id="PF09179">
    <property type="entry name" value="TilS"/>
    <property type="match status" value="1"/>
</dbReference>
<dbReference type="CDD" id="cd01992">
    <property type="entry name" value="TilS_N"/>
    <property type="match status" value="1"/>
</dbReference>
<dbReference type="SUPFAM" id="SSF82829">
    <property type="entry name" value="MesJ substrate recognition domain-like"/>
    <property type="match status" value="1"/>
</dbReference>
<dbReference type="HAMAP" id="MF_01161">
    <property type="entry name" value="tRNA_Ile_lys_synt"/>
    <property type="match status" value="1"/>
</dbReference>
<keyword evidence="5 8" id="KW-0547">Nucleotide-binding</keyword>
<evidence type="ECO:0000256" key="5">
    <source>
        <dbReference type="ARBA" id="ARBA00022741"/>
    </source>
</evidence>
<dbReference type="RefSeq" id="WP_018650083.1">
    <property type="nucleotide sequence ID" value="NZ_CP011367.1"/>
</dbReference>
<evidence type="ECO:0000256" key="2">
    <source>
        <dbReference type="ARBA" id="ARBA00022490"/>
    </source>
</evidence>
<evidence type="ECO:0000256" key="7">
    <source>
        <dbReference type="ARBA" id="ARBA00048539"/>
    </source>
</evidence>
<dbReference type="PATRIC" id="fig|106634.4.peg.1469"/>
<dbReference type="SMART" id="SM00977">
    <property type="entry name" value="TilS_C"/>
    <property type="match status" value="1"/>
</dbReference>
<dbReference type="GO" id="GO:0032267">
    <property type="term" value="F:tRNA(Ile)-lysidine synthase activity"/>
    <property type="evidence" value="ECO:0007669"/>
    <property type="project" value="UniProtKB-EC"/>
</dbReference>
<dbReference type="SUPFAM" id="SSF56037">
    <property type="entry name" value="PheT/TilS domain"/>
    <property type="match status" value="1"/>
</dbReference>
<dbReference type="EMBL" id="CP011367">
    <property type="protein sequence ID" value="AKJ95160.1"/>
    <property type="molecule type" value="Genomic_DNA"/>
</dbReference>
<dbReference type="InterPro" id="IPR012094">
    <property type="entry name" value="tRNA_Ile_lys_synt"/>
</dbReference>
<evidence type="ECO:0000256" key="1">
    <source>
        <dbReference type="ARBA" id="ARBA00004496"/>
    </source>
</evidence>
<comment type="function">
    <text evidence="8">Ligates lysine onto the cytidine present at position 34 of the AUA codon-specific tRNA(Ile) that contains the anticodon CAU, in an ATP-dependent manner. Cytidine is converted to lysidine, thus changing the amino acid specificity of the tRNA from methionine to isoleucine.</text>
</comment>
<dbReference type="InterPro" id="IPR015262">
    <property type="entry name" value="tRNA_Ile_lys_synt_subst-bd"/>
</dbReference>
<protein>
    <recommendedName>
        <fullName evidence="8">tRNA(Ile)-lysidine synthase</fullName>
        <ecNumber evidence="8">6.3.4.19</ecNumber>
    </recommendedName>
    <alternativeName>
        <fullName evidence="8">tRNA(Ile)-2-lysyl-cytidine synthase</fullName>
    </alternativeName>
    <alternativeName>
        <fullName evidence="8">tRNA(Ile)-lysidine synthetase</fullName>
    </alternativeName>
</protein>
<dbReference type="GO" id="GO:0006400">
    <property type="term" value="P:tRNA modification"/>
    <property type="evidence" value="ECO:0007669"/>
    <property type="project" value="UniProtKB-UniRule"/>
</dbReference>
<dbReference type="AlphaFoldDB" id="A0A0G3G1V6"/>
<proteinExistence type="inferred from homology"/>
<evidence type="ECO:0000256" key="3">
    <source>
        <dbReference type="ARBA" id="ARBA00022598"/>
    </source>
</evidence>
<dbReference type="Gene3D" id="3.40.50.620">
    <property type="entry name" value="HUPs"/>
    <property type="match status" value="1"/>
</dbReference>
<dbReference type="NCBIfam" id="TIGR02433">
    <property type="entry name" value="lysidine_TilS_C"/>
    <property type="match status" value="1"/>
</dbReference>
<keyword evidence="3 8" id="KW-0436">Ligase</keyword>
<dbReference type="GO" id="GO:0005524">
    <property type="term" value="F:ATP binding"/>
    <property type="evidence" value="ECO:0007669"/>
    <property type="project" value="UniProtKB-UniRule"/>
</dbReference>
<gene>
    <name evidence="8" type="primary">tilS</name>
    <name evidence="9" type="ORF">TVD_07190</name>
</gene>
<dbReference type="InterPro" id="IPR012795">
    <property type="entry name" value="tRNA_Ile_lys_synt_N"/>
</dbReference>
<dbReference type="InterPro" id="IPR012796">
    <property type="entry name" value="Lysidine-tRNA-synth_C"/>
</dbReference>
<dbReference type="OrthoDB" id="9807403at2"/>
<dbReference type="InterPro" id="IPR011063">
    <property type="entry name" value="TilS/TtcA_N"/>
</dbReference>
<dbReference type="Pfam" id="PF11734">
    <property type="entry name" value="TilS_C"/>
    <property type="match status" value="1"/>
</dbReference>
<dbReference type="GO" id="GO:0005737">
    <property type="term" value="C:cytoplasm"/>
    <property type="evidence" value="ECO:0007669"/>
    <property type="project" value="UniProtKB-SubCell"/>
</dbReference>
<dbReference type="PANTHER" id="PTHR43033">
    <property type="entry name" value="TRNA(ILE)-LYSIDINE SYNTHASE-RELATED"/>
    <property type="match status" value="1"/>
</dbReference>
<dbReference type="EC" id="6.3.4.19" evidence="8"/>
<dbReference type="Gene3D" id="1.20.59.20">
    <property type="match status" value="1"/>
</dbReference>
<dbReference type="NCBIfam" id="TIGR02432">
    <property type="entry name" value="lysidine_TilS_N"/>
    <property type="match status" value="1"/>
</dbReference>
<keyword evidence="10" id="KW-1185">Reference proteome</keyword>
<keyword evidence="2 8" id="KW-0963">Cytoplasm</keyword>
<comment type="subcellular location">
    <subcellularLocation>
        <location evidence="1 8">Cytoplasm</location>
    </subcellularLocation>
</comment>
<sequence>MRIAFSGGLDSTVLLHAAVRLGIPNLEAMHVDHRLRPDSGEQVEHCRAFAQALNCPFRLRTLGSLDTRGSGVEAAAREARYAMLREGLDATGIILAAQHADDQAETFLLAALRGSGPEGLQAMRPLRREGETWLGRPLLGLPREALAALAEQEGLDWYDDPSNQDPRFDRNFLRQSVLPLLRERFDGAAGLARAAAWQQEAVGQLRQHFGELLEEVRDRLTGSLDLQGLRGLDADNQRGLLRYWLREQGLRPPGHDRLGEFLRQVLVDNPEASPAVEWDGGWMRRYRDQLHAGPKEEAAGPPPEQPWPAGQPELILADGRRLTREMLPRLGVDREAALTVSYRSGGEVVATPAGRRSLKKLMQERGIAPWERNRVPLLCQLDGAIVAVLWPGLVHAGS</sequence>
<keyword evidence="6 8" id="KW-0067">ATP-binding</keyword>
<accession>A0A0G3G1V6</accession>
<evidence type="ECO:0000256" key="6">
    <source>
        <dbReference type="ARBA" id="ARBA00022840"/>
    </source>
</evidence>
<comment type="catalytic activity">
    <reaction evidence="7 8">
        <text>cytidine(34) in tRNA(Ile2) + L-lysine + ATP = lysidine(34) in tRNA(Ile2) + AMP + diphosphate + H(+)</text>
        <dbReference type="Rhea" id="RHEA:43744"/>
        <dbReference type="Rhea" id="RHEA-COMP:10625"/>
        <dbReference type="Rhea" id="RHEA-COMP:10670"/>
        <dbReference type="ChEBI" id="CHEBI:15378"/>
        <dbReference type="ChEBI" id="CHEBI:30616"/>
        <dbReference type="ChEBI" id="CHEBI:32551"/>
        <dbReference type="ChEBI" id="CHEBI:33019"/>
        <dbReference type="ChEBI" id="CHEBI:82748"/>
        <dbReference type="ChEBI" id="CHEBI:83665"/>
        <dbReference type="ChEBI" id="CHEBI:456215"/>
        <dbReference type="EC" id="6.3.4.19"/>
    </reaction>
</comment>
<keyword evidence="4 8" id="KW-0819">tRNA processing</keyword>
<dbReference type="PANTHER" id="PTHR43033:SF1">
    <property type="entry name" value="TRNA(ILE)-LYSIDINE SYNTHASE-RELATED"/>
    <property type="match status" value="1"/>
</dbReference>
<evidence type="ECO:0000256" key="8">
    <source>
        <dbReference type="HAMAP-Rule" id="MF_01161"/>
    </source>
</evidence>
<dbReference type="STRING" id="106634.TVD_07190"/>
<dbReference type="Proteomes" id="UP000064201">
    <property type="component" value="Chromosome"/>
</dbReference>
<evidence type="ECO:0000313" key="9">
    <source>
        <dbReference type="EMBL" id="AKJ95160.1"/>
    </source>
</evidence>
<comment type="similarity">
    <text evidence="8">Belongs to the tRNA(Ile)-lysidine synthase family.</text>
</comment>
<evidence type="ECO:0000313" key="10">
    <source>
        <dbReference type="Proteomes" id="UP000064201"/>
    </source>
</evidence>
<evidence type="ECO:0000256" key="4">
    <source>
        <dbReference type="ARBA" id="ARBA00022694"/>
    </source>
</evidence>
<dbReference type="Pfam" id="PF01171">
    <property type="entry name" value="ATP_bind_3"/>
    <property type="match status" value="1"/>
</dbReference>